<dbReference type="CDD" id="cd02651">
    <property type="entry name" value="nuc_hydro_IU_UC_XIUA"/>
    <property type="match status" value="1"/>
</dbReference>
<keyword evidence="2" id="KW-0378">Hydrolase</keyword>
<dbReference type="EMBL" id="QVQW01000052">
    <property type="protein sequence ID" value="RKU42732.1"/>
    <property type="molecule type" value="Genomic_DNA"/>
</dbReference>
<evidence type="ECO:0000256" key="1">
    <source>
        <dbReference type="ARBA" id="ARBA00009176"/>
    </source>
</evidence>
<feature type="domain" description="Inosine/uridine-preferring nucleoside hydrolase" evidence="4">
    <location>
        <begin position="8"/>
        <end position="370"/>
    </location>
</feature>
<dbReference type="PANTHER" id="PTHR12304:SF4">
    <property type="entry name" value="URIDINE NUCLEOSIDASE"/>
    <property type="match status" value="1"/>
</dbReference>
<organism evidence="5 6">
    <name type="scientific">Coniochaeta pulveracea</name>
    <dbReference type="NCBI Taxonomy" id="177199"/>
    <lineage>
        <taxon>Eukaryota</taxon>
        <taxon>Fungi</taxon>
        <taxon>Dikarya</taxon>
        <taxon>Ascomycota</taxon>
        <taxon>Pezizomycotina</taxon>
        <taxon>Sordariomycetes</taxon>
        <taxon>Sordariomycetidae</taxon>
        <taxon>Coniochaetales</taxon>
        <taxon>Coniochaetaceae</taxon>
        <taxon>Coniochaeta</taxon>
    </lineage>
</organism>
<name>A0A420Y4C5_9PEZI</name>
<gene>
    <name evidence="5" type="primary">URH1</name>
    <name evidence="5" type="ORF">DL546_004515</name>
</gene>
<accession>A0A420Y4C5</accession>
<dbReference type="Proteomes" id="UP000275385">
    <property type="component" value="Unassembled WGS sequence"/>
</dbReference>
<dbReference type="AlphaFoldDB" id="A0A420Y4C5"/>
<dbReference type="STRING" id="177199.A0A420Y4C5"/>
<sequence>MTDTRVPVWLDCDPGHDDAFAILLSAYHPNIRLLGISTVFGNASLEKTSRNASSILTAIGKASSIPVYLGASQPLHRDPIHAPTDIHGESGIDGTHLLPAPAVSPDLSVPAVEAMCAALKSCAPGTAWVVATGAFTNAAALFQTHPDLIPHIAGLSLMGGAVGGGFTPAVLGVVQGVARIGNWTQFAEFNILADPEAAAWIFDTKSLACKTTLIPLDVTHLVLATEEVQKLLLWGKEGKMTHAGEGLENAALGAKSTLRLMLVELLFYFAKTYRDVFGITAGPPLHDPLAVAAILSNIGGEGEIPFYDFNPADPVIPRPRERFEVVVVTDGTIEEAHAGLKETGRTVVKLLPPGEEGVRIPRGLDIPKFWTVLEECLEKAEAEAAKPI</sequence>
<evidence type="ECO:0000256" key="2">
    <source>
        <dbReference type="ARBA" id="ARBA00022801"/>
    </source>
</evidence>
<protein>
    <submittedName>
        <fullName evidence="5">Uridine nucleosidase 1</fullName>
    </submittedName>
</protein>
<dbReference type="OrthoDB" id="432381at2759"/>
<dbReference type="GO" id="GO:0008477">
    <property type="term" value="F:purine nucleosidase activity"/>
    <property type="evidence" value="ECO:0007669"/>
    <property type="project" value="TreeGrafter"/>
</dbReference>
<evidence type="ECO:0000313" key="5">
    <source>
        <dbReference type="EMBL" id="RKU42732.1"/>
    </source>
</evidence>
<keyword evidence="3" id="KW-0326">Glycosidase</keyword>
<keyword evidence="6" id="KW-1185">Reference proteome</keyword>
<dbReference type="GO" id="GO:0006152">
    <property type="term" value="P:purine nucleoside catabolic process"/>
    <property type="evidence" value="ECO:0007669"/>
    <property type="project" value="TreeGrafter"/>
</dbReference>
<proteinExistence type="inferred from homology"/>
<dbReference type="PANTHER" id="PTHR12304">
    <property type="entry name" value="INOSINE-URIDINE PREFERRING NUCLEOSIDE HYDROLASE"/>
    <property type="match status" value="1"/>
</dbReference>
<dbReference type="InterPro" id="IPR036452">
    <property type="entry name" value="Ribo_hydro-like"/>
</dbReference>
<dbReference type="Gene3D" id="3.90.245.10">
    <property type="entry name" value="Ribonucleoside hydrolase-like"/>
    <property type="match status" value="1"/>
</dbReference>
<dbReference type="InterPro" id="IPR001910">
    <property type="entry name" value="Inosine/uridine_hydrolase_dom"/>
</dbReference>
<dbReference type="SUPFAM" id="SSF53590">
    <property type="entry name" value="Nucleoside hydrolase"/>
    <property type="match status" value="1"/>
</dbReference>
<evidence type="ECO:0000256" key="3">
    <source>
        <dbReference type="ARBA" id="ARBA00023295"/>
    </source>
</evidence>
<evidence type="ECO:0000313" key="6">
    <source>
        <dbReference type="Proteomes" id="UP000275385"/>
    </source>
</evidence>
<reference evidence="5 6" key="1">
    <citation type="submission" date="2018-08" db="EMBL/GenBank/DDBJ databases">
        <title>Draft genome of the lignicolous fungus Coniochaeta pulveracea.</title>
        <authorList>
            <person name="Borstlap C.J."/>
            <person name="De Witt R.N."/>
            <person name="Botha A."/>
            <person name="Volschenk H."/>
        </authorList>
    </citation>
    <scope>NUCLEOTIDE SEQUENCE [LARGE SCALE GENOMIC DNA]</scope>
    <source>
        <strain evidence="5 6">CAB683</strain>
    </source>
</reference>
<evidence type="ECO:0000259" key="4">
    <source>
        <dbReference type="Pfam" id="PF01156"/>
    </source>
</evidence>
<dbReference type="InterPro" id="IPR023186">
    <property type="entry name" value="IUNH"/>
</dbReference>
<dbReference type="Pfam" id="PF01156">
    <property type="entry name" value="IU_nuc_hydro"/>
    <property type="match status" value="1"/>
</dbReference>
<comment type="similarity">
    <text evidence="1">Belongs to the IUNH family.</text>
</comment>
<comment type="caution">
    <text evidence="5">The sequence shown here is derived from an EMBL/GenBank/DDBJ whole genome shotgun (WGS) entry which is preliminary data.</text>
</comment>
<dbReference type="GO" id="GO:0005829">
    <property type="term" value="C:cytosol"/>
    <property type="evidence" value="ECO:0007669"/>
    <property type="project" value="TreeGrafter"/>
</dbReference>